<evidence type="ECO:0000313" key="8">
    <source>
        <dbReference type="Proteomes" id="UP000231019"/>
    </source>
</evidence>
<gene>
    <name evidence="7" type="ORF">COW36_23945</name>
</gene>
<dbReference type="PRINTS" id="PR01011">
    <property type="entry name" value="GLUTPROXDASE"/>
</dbReference>
<proteinExistence type="inferred from homology"/>
<protein>
    <recommendedName>
        <fullName evidence="5">Glutathione peroxidase</fullName>
    </recommendedName>
</protein>
<keyword evidence="6" id="KW-0732">Signal</keyword>
<dbReference type="InterPro" id="IPR036249">
    <property type="entry name" value="Thioredoxin-like_sf"/>
</dbReference>
<dbReference type="InterPro" id="IPR029759">
    <property type="entry name" value="GPX_AS"/>
</dbReference>
<dbReference type="InterPro" id="IPR000889">
    <property type="entry name" value="Glutathione_peroxidase"/>
</dbReference>
<feature type="signal peptide" evidence="6">
    <location>
        <begin position="1"/>
        <end position="22"/>
    </location>
</feature>
<evidence type="ECO:0000256" key="3">
    <source>
        <dbReference type="ARBA" id="ARBA00023002"/>
    </source>
</evidence>
<evidence type="ECO:0000256" key="1">
    <source>
        <dbReference type="ARBA" id="ARBA00006926"/>
    </source>
</evidence>
<keyword evidence="2 5" id="KW-0575">Peroxidase</keyword>
<dbReference type="PROSITE" id="PS51355">
    <property type="entry name" value="GLUTATHIONE_PEROXID_3"/>
    <property type="match status" value="1"/>
</dbReference>
<dbReference type="PIRSF" id="PIRSF000303">
    <property type="entry name" value="Glutathion_perox"/>
    <property type="match status" value="1"/>
</dbReference>
<evidence type="ECO:0000256" key="6">
    <source>
        <dbReference type="SAM" id="SignalP"/>
    </source>
</evidence>
<dbReference type="SUPFAM" id="SSF52833">
    <property type="entry name" value="Thioredoxin-like"/>
    <property type="match status" value="1"/>
</dbReference>
<name>A0A2M7FY82_9BACT</name>
<dbReference type="Pfam" id="PF00255">
    <property type="entry name" value="GSHPx"/>
    <property type="match status" value="1"/>
</dbReference>
<accession>A0A2M7FY82</accession>
<feature type="chain" id="PRO_5014663279" description="Glutathione peroxidase" evidence="6">
    <location>
        <begin position="23"/>
        <end position="190"/>
    </location>
</feature>
<dbReference type="Gene3D" id="3.40.30.10">
    <property type="entry name" value="Glutaredoxin"/>
    <property type="match status" value="1"/>
</dbReference>
<dbReference type="PROSITE" id="PS00460">
    <property type="entry name" value="GLUTATHIONE_PEROXID_1"/>
    <property type="match status" value="1"/>
</dbReference>
<dbReference type="EMBL" id="PFFQ01000066">
    <property type="protein sequence ID" value="PIW13726.1"/>
    <property type="molecule type" value="Genomic_DNA"/>
</dbReference>
<dbReference type="AlphaFoldDB" id="A0A2M7FY82"/>
<dbReference type="PANTHER" id="PTHR11592:SF78">
    <property type="entry name" value="GLUTATHIONE PEROXIDASE"/>
    <property type="match status" value="1"/>
</dbReference>
<keyword evidence="3 5" id="KW-0560">Oxidoreductase</keyword>
<evidence type="ECO:0000256" key="4">
    <source>
        <dbReference type="PIRSR" id="PIRSR000303-1"/>
    </source>
</evidence>
<sequence>MKNLITALILATAASLASSAWAKDTACPALLNHSFKNLKGKTENLCQYQNKVVLVVNTASFCGYTPQYKDLQELYRKYQAKGLVILGFPANDFGRQEPGSDKEISEFCTKNFQVSFPMFSKSSVKGTAINPLFTELKKRTGEAPLWNFHKYLIDRKTQTVLSFNSSVSPLAPQFIQALEKMLKDVPQSAR</sequence>
<dbReference type="PANTHER" id="PTHR11592">
    <property type="entry name" value="GLUTATHIONE PEROXIDASE"/>
    <property type="match status" value="1"/>
</dbReference>
<dbReference type="Proteomes" id="UP000231019">
    <property type="component" value="Unassembled WGS sequence"/>
</dbReference>
<comment type="similarity">
    <text evidence="1 5">Belongs to the glutathione peroxidase family.</text>
</comment>
<evidence type="ECO:0000256" key="5">
    <source>
        <dbReference type="RuleBase" id="RU000499"/>
    </source>
</evidence>
<evidence type="ECO:0000256" key="2">
    <source>
        <dbReference type="ARBA" id="ARBA00022559"/>
    </source>
</evidence>
<dbReference type="CDD" id="cd00340">
    <property type="entry name" value="GSH_Peroxidase"/>
    <property type="match status" value="1"/>
</dbReference>
<dbReference type="GO" id="GO:0004601">
    <property type="term" value="F:peroxidase activity"/>
    <property type="evidence" value="ECO:0007669"/>
    <property type="project" value="UniProtKB-KW"/>
</dbReference>
<comment type="caution">
    <text evidence="7">The sequence shown here is derived from an EMBL/GenBank/DDBJ whole genome shotgun (WGS) entry which is preliminary data.</text>
</comment>
<organism evidence="7 8">
    <name type="scientific">bacterium (Candidatus Blackallbacteria) CG17_big_fil_post_rev_8_21_14_2_50_48_46</name>
    <dbReference type="NCBI Taxonomy" id="2014261"/>
    <lineage>
        <taxon>Bacteria</taxon>
        <taxon>Candidatus Blackallbacteria</taxon>
    </lineage>
</organism>
<reference evidence="7 8" key="1">
    <citation type="submission" date="2017-09" db="EMBL/GenBank/DDBJ databases">
        <title>Depth-based differentiation of microbial function through sediment-hosted aquifers and enrichment of novel symbionts in the deep terrestrial subsurface.</title>
        <authorList>
            <person name="Probst A.J."/>
            <person name="Ladd B."/>
            <person name="Jarett J.K."/>
            <person name="Geller-Mcgrath D.E."/>
            <person name="Sieber C.M."/>
            <person name="Emerson J.B."/>
            <person name="Anantharaman K."/>
            <person name="Thomas B.C."/>
            <person name="Malmstrom R."/>
            <person name="Stieglmeier M."/>
            <person name="Klingl A."/>
            <person name="Woyke T."/>
            <person name="Ryan C.M."/>
            <person name="Banfield J.F."/>
        </authorList>
    </citation>
    <scope>NUCLEOTIDE SEQUENCE [LARGE SCALE GENOMIC DNA]</scope>
    <source>
        <strain evidence="7">CG17_big_fil_post_rev_8_21_14_2_50_48_46</strain>
    </source>
</reference>
<evidence type="ECO:0000313" key="7">
    <source>
        <dbReference type="EMBL" id="PIW13726.1"/>
    </source>
</evidence>
<feature type="active site" evidence="4">
    <location>
        <position position="62"/>
    </location>
</feature>
<dbReference type="GO" id="GO:0034599">
    <property type="term" value="P:cellular response to oxidative stress"/>
    <property type="evidence" value="ECO:0007669"/>
    <property type="project" value="TreeGrafter"/>
</dbReference>